<protein>
    <submittedName>
        <fullName evidence="2">Uncharacterized protein</fullName>
    </submittedName>
</protein>
<keyword evidence="3" id="KW-1185">Reference proteome</keyword>
<accession>A0AAV5JBA2</accession>
<name>A0AAV5JBA2_9ROSI</name>
<dbReference type="AlphaFoldDB" id="A0AAV5JBA2"/>
<organism evidence="2 3">
    <name type="scientific">Rubroshorea leprosula</name>
    <dbReference type="NCBI Taxonomy" id="152421"/>
    <lineage>
        <taxon>Eukaryota</taxon>
        <taxon>Viridiplantae</taxon>
        <taxon>Streptophyta</taxon>
        <taxon>Embryophyta</taxon>
        <taxon>Tracheophyta</taxon>
        <taxon>Spermatophyta</taxon>
        <taxon>Magnoliopsida</taxon>
        <taxon>eudicotyledons</taxon>
        <taxon>Gunneridae</taxon>
        <taxon>Pentapetalae</taxon>
        <taxon>rosids</taxon>
        <taxon>malvids</taxon>
        <taxon>Malvales</taxon>
        <taxon>Dipterocarpaceae</taxon>
        <taxon>Rubroshorea</taxon>
    </lineage>
</organism>
<comment type="caution">
    <text evidence="2">The sequence shown here is derived from an EMBL/GenBank/DDBJ whole genome shotgun (WGS) entry which is preliminary data.</text>
</comment>
<reference evidence="2 3" key="1">
    <citation type="journal article" date="2021" name="Commun. Biol.">
        <title>The genome of Shorea leprosula (Dipterocarpaceae) highlights the ecological relevance of drought in aseasonal tropical rainforests.</title>
        <authorList>
            <person name="Ng K.K.S."/>
            <person name="Kobayashi M.J."/>
            <person name="Fawcett J.A."/>
            <person name="Hatakeyama M."/>
            <person name="Paape T."/>
            <person name="Ng C.H."/>
            <person name="Ang C.C."/>
            <person name="Tnah L.H."/>
            <person name="Lee C.T."/>
            <person name="Nishiyama T."/>
            <person name="Sese J."/>
            <person name="O'Brien M.J."/>
            <person name="Copetti D."/>
            <person name="Mohd Noor M.I."/>
            <person name="Ong R.C."/>
            <person name="Putra M."/>
            <person name="Sireger I.Z."/>
            <person name="Indrioko S."/>
            <person name="Kosugi Y."/>
            <person name="Izuno A."/>
            <person name="Isagi Y."/>
            <person name="Lee S.L."/>
            <person name="Shimizu K.K."/>
        </authorList>
    </citation>
    <scope>NUCLEOTIDE SEQUENCE [LARGE SCALE GENOMIC DNA]</scope>
    <source>
        <strain evidence="2">214</strain>
    </source>
</reference>
<dbReference type="EMBL" id="BPVZ01000031">
    <property type="protein sequence ID" value="GKV09778.1"/>
    <property type="molecule type" value="Genomic_DNA"/>
</dbReference>
<feature type="region of interest" description="Disordered" evidence="1">
    <location>
        <begin position="21"/>
        <end position="55"/>
    </location>
</feature>
<evidence type="ECO:0000313" key="2">
    <source>
        <dbReference type="EMBL" id="GKV09778.1"/>
    </source>
</evidence>
<sequence length="170" mass="18739">MKAYLREFDLWEFVENDREPVTLPANPTLNQIKRHTEESTKRKRNSTSSISPWQESGVSNFNEARLLYDGQNIDSPANAALVLENIKQEVEGFDADYSLETPASTQSASKRKLSIDARGIPEADFGTDSMRRVGSVSLKSCKIGDESLAESGETSFALFASLLDSTLQGA</sequence>
<evidence type="ECO:0000256" key="1">
    <source>
        <dbReference type="SAM" id="MobiDB-lite"/>
    </source>
</evidence>
<gene>
    <name evidence="2" type="ORF">SLEP1_g21226</name>
</gene>
<dbReference type="Proteomes" id="UP001054252">
    <property type="component" value="Unassembled WGS sequence"/>
</dbReference>
<evidence type="ECO:0000313" key="3">
    <source>
        <dbReference type="Proteomes" id="UP001054252"/>
    </source>
</evidence>
<proteinExistence type="predicted"/>
<feature type="compositionally biased region" description="Polar residues" evidence="1">
    <location>
        <begin position="46"/>
        <end position="55"/>
    </location>
</feature>